<evidence type="ECO:0000313" key="1">
    <source>
        <dbReference type="EMBL" id="MFB5759076.1"/>
    </source>
</evidence>
<name>A0ABV5BV95_9BACL</name>
<sequence length="94" mass="11010">MNPLSKSELFAIVKMLAYDNAIIFTKHARERMNERKFNIYEVKDILMNPRQYVEARYDESKGYTYKIKGGKKRFASIVLSINNENTMVIVVTVI</sequence>
<gene>
    <name evidence="1" type="ORF">ACE5LO_01585</name>
</gene>
<reference evidence="1 2" key="1">
    <citation type="submission" date="2024-09" db="EMBL/GenBank/DDBJ databases">
        <title>Paenibacillus zeirhizospherea sp. nov., isolated from surface of the maize (Zea mays) roots in a horticulture field, Hungary.</title>
        <authorList>
            <person name="Marton D."/>
            <person name="Farkas M."/>
            <person name="Bedics A."/>
            <person name="Toth E."/>
            <person name="Tancsics A."/>
            <person name="Boka K."/>
            <person name="Marati G."/>
            <person name="Kriszt B."/>
            <person name="Cserhati M."/>
        </authorList>
    </citation>
    <scope>NUCLEOTIDE SEQUENCE [LARGE SCALE GENOMIC DNA]</scope>
    <source>
        <strain evidence="1 2">JCM 18446</strain>
    </source>
</reference>
<dbReference type="Pfam" id="PF14076">
    <property type="entry name" value="DUF4258"/>
    <property type="match status" value="1"/>
</dbReference>
<dbReference type="Proteomes" id="UP001580430">
    <property type="component" value="Unassembled WGS sequence"/>
</dbReference>
<accession>A0ABV5BV95</accession>
<dbReference type="InterPro" id="IPR025354">
    <property type="entry name" value="DUF4258"/>
</dbReference>
<proteinExistence type="predicted"/>
<evidence type="ECO:0000313" key="2">
    <source>
        <dbReference type="Proteomes" id="UP001580430"/>
    </source>
</evidence>
<organism evidence="1 2">
    <name type="scientific">Paenibacillus medicaginis</name>
    <dbReference type="NCBI Taxonomy" id="1470560"/>
    <lineage>
        <taxon>Bacteria</taxon>
        <taxon>Bacillati</taxon>
        <taxon>Bacillota</taxon>
        <taxon>Bacilli</taxon>
        <taxon>Bacillales</taxon>
        <taxon>Paenibacillaceae</taxon>
        <taxon>Paenibacillus</taxon>
    </lineage>
</organism>
<dbReference type="EMBL" id="JBHIRY010000001">
    <property type="protein sequence ID" value="MFB5759076.1"/>
    <property type="molecule type" value="Genomic_DNA"/>
</dbReference>
<protein>
    <submittedName>
        <fullName evidence="1">DUF4258 domain-containing protein</fullName>
    </submittedName>
</protein>
<comment type="caution">
    <text evidence="1">The sequence shown here is derived from an EMBL/GenBank/DDBJ whole genome shotgun (WGS) entry which is preliminary data.</text>
</comment>
<keyword evidence="2" id="KW-1185">Reference proteome</keyword>
<dbReference type="RefSeq" id="WP_375518328.1">
    <property type="nucleotide sequence ID" value="NZ_JBHIRY010000001.1"/>
</dbReference>